<gene>
    <name evidence="2" type="ORF">PFDSM3638_00680</name>
</gene>
<dbReference type="PANTHER" id="PTHR42241">
    <property type="entry name" value="HYPOTHETICAL MEMBRANE PROTEIN, CONSERVED, DUF998 FAMILY"/>
    <property type="match status" value="1"/>
</dbReference>
<dbReference type="PANTHER" id="PTHR42241:SF2">
    <property type="entry name" value="HYPOTHETICAL MEMBRANE PROTEIN, CONSERVED, DUF998 FAMILY"/>
    <property type="match status" value="1"/>
</dbReference>
<keyword evidence="1" id="KW-1133">Transmembrane helix</keyword>
<dbReference type="RefSeq" id="WP_011011261.1">
    <property type="nucleotide sequence ID" value="NC_003413.1"/>
</dbReference>
<feature type="transmembrane region" description="Helical" evidence="1">
    <location>
        <begin position="106"/>
        <end position="128"/>
    </location>
</feature>
<dbReference type="InterPro" id="IPR009339">
    <property type="entry name" value="DUF998"/>
</dbReference>
<name>A0A5C0XNT3_PYRFU</name>
<feature type="transmembrane region" description="Helical" evidence="1">
    <location>
        <begin position="80"/>
        <end position="100"/>
    </location>
</feature>
<accession>A0A5C0XNT3</accession>
<feature type="transmembrane region" description="Helical" evidence="1">
    <location>
        <begin position="161"/>
        <end position="181"/>
    </location>
</feature>
<organism evidence="2 3">
    <name type="scientific">Pyrococcus furiosus (strain ATCC 43587 / DSM 3638 / JCM 8422 / Vc1)</name>
    <dbReference type="NCBI Taxonomy" id="186497"/>
    <lineage>
        <taxon>Archaea</taxon>
        <taxon>Methanobacteriati</taxon>
        <taxon>Methanobacteriota</taxon>
        <taxon>Thermococci</taxon>
        <taxon>Thermococcales</taxon>
        <taxon>Thermococcaceae</taxon>
        <taxon>Pyrococcus</taxon>
    </lineage>
</organism>
<evidence type="ECO:0000256" key="1">
    <source>
        <dbReference type="SAM" id="Phobius"/>
    </source>
</evidence>
<keyword evidence="1" id="KW-0472">Membrane</keyword>
<sequence>MRRDQFFAGIIGPIIAYLGILSAIYVQRSWWRLTENAISDLGKIGLQYNWLLNVPLVLTAALMIYYGLGLLSHLTTKIERIGGAIFILGVIFLALIGIFPEGTSPHYYVSWAFFIITSIGMLITGIGIGLARNRIVLYLTIGIFVVGWILGIIAMKTFKGVAIPEFIGAISFTLWHYIILLKITKSLVSS</sequence>
<evidence type="ECO:0000313" key="2">
    <source>
        <dbReference type="EMBL" id="QEK77878.1"/>
    </source>
</evidence>
<dbReference type="OrthoDB" id="103507at2157"/>
<keyword evidence="1" id="KW-0812">Transmembrane</keyword>
<dbReference type="AlphaFoldDB" id="A0A5C0XNT3"/>
<reference evidence="2 3" key="1">
    <citation type="submission" date="2017-08" db="EMBL/GenBank/DDBJ databases">
        <title>Resequencing and Reannotation of the genome of Pyrococcus furiosus type strain DSM3638.</title>
        <authorList>
            <person name="Reichelt R.M."/>
            <person name="Bunk B."/>
        </authorList>
    </citation>
    <scope>NUCLEOTIDE SEQUENCE [LARGE SCALE GENOMIC DNA]</scope>
    <source>
        <strain evidence="2 3">DSM 3638</strain>
    </source>
</reference>
<proteinExistence type="predicted"/>
<protein>
    <submittedName>
        <fullName evidence="2">DUF998 domain-containing protein</fullName>
    </submittedName>
</protein>
<dbReference type="EMBL" id="CP023154">
    <property type="protein sequence ID" value="QEK77878.1"/>
    <property type="molecule type" value="Genomic_DNA"/>
</dbReference>
<feature type="transmembrane region" description="Helical" evidence="1">
    <location>
        <begin position="7"/>
        <end position="26"/>
    </location>
</feature>
<dbReference type="GeneID" id="41711938"/>
<evidence type="ECO:0000313" key="3">
    <source>
        <dbReference type="Proteomes" id="UP000324354"/>
    </source>
</evidence>
<dbReference type="Proteomes" id="UP000324354">
    <property type="component" value="Chromosome"/>
</dbReference>
<dbReference type="Pfam" id="PF06197">
    <property type="entry name" value="DUF998"/>
    <property type="match status" value="1"/>
</dbReference>
<feature type="transmembrane region" description="Helical" evidence="1">
    <location>
        <begin position="135"/>
        <end position="155"/>
    </location>
</feature>
<feature type="transmembrane region" description="Helical" evidence="1">
    <location>
        <begin position="46"/>
        <end position="68"/>
    </location>
</feature>
<dbReference type="GeneID" id="13300959"/>